<feature type="transmembrane region" description="Helical" evidence="7">
    <location>
        <begin position="250"/>
        <end position="267"/>
    </location>
</feature>
<evidence type="ECO:0000256" key="4">
    <source>
        <dbReference type="ARBA" id="ARBA00022692"/>
    </source>
</evidence>
<feature type="transmembrane region" description="Helical" evidence="7">
    <location>
        <begin position="55"/>
        <end position="76"/>
    </location>
</feature>
<evidence type="ECO:0000256" key="7">
    <source>
        <dbReference type="HAMAP-Rule" id="MF_01147"/>
    </source>
</evidence>
<dbReference type="NCBIfam" id="TIGR00544">
    <property type="entry name" value="lgt"/>
    <property type="match status" value="1"/>
</dbReference>
<feature type="transmembrane region" description="Helical" evidence="7">
    <location>
        <begin position="211"/>
        <end position="230"/>
    </location>
</feature>
<feature type="transmembrane region" description="Helical" evidence="7">
    <location>
        <begin position="184"/>
        <end position="204"/>
    </location>
</feature>
<feature type="transmembrane region" description="Helical" evidence="7">
    <location>
        <begin position="134"/>
        <end position="152"/>
    </location>
</feature>
<evidence type="ECO:0000256" key="6">
    <source>
        <dbReference type="ARBA" id="ARBA00023136"/>
    </source>
</evidence>
<keyword evidence="3 7" id="KW-0808">Transferase</keyword>
<feature type="transmembrane region" description="Helical" evidence="7">
    <location>
        <begin position="102"/>
        <end position="122"/>
    </location>
</feature>
<dbReference type="GO" id="GO:0042158">
    <property type="term" value="P:lipoprotein biosynthetic process"/>
    <property type="evidence" value="ECO:0007669"/>
    <property type="project" value="UniProtKB-UniRule"/>
</dbReference>
<dbReference type="EC" id="2.5.1.145" evidence="7"/>
<keyword evidence="4 7" id="KW-0812">Transmembrane</keyword>
<comment type="subcellular location">
    <subcellularLocation>
        <location evidence="7">Cell membrane</location>
        <topology evidence="7">Multi-pass membrane protein</topology>
    </subcellularLocation>
</comment>
<comment type="catalytic activity">
    <reaction evidence="7">
        <text>L-cysteinyl-[prolipoprotein] + a 1,2-diacyl-sn-glycero-3-phospho-(1'-sn-glycerol) = an S-1,2-diacyl-sn-glyceryl-L-cysteinyl-[prolipoprotein] + sn-glycerol 1-phosphate + H(+)</text>
        <dbReference type="Rhea" id="RHEA:56712"/>
        <dbReference type="Rhea" id="RHEA-COMP:14679"/>
        <dbReference type="Rhea" id="RHEA-COMP:14680"/>
        <dbReference type="ChEBI" id="CHEBI:15378"/>
        <dbReference type="ChEBI" id="CHEBI:29950"/>
        <dbReference type="ChEBI" id="CHEBI:57685"/>
        <dbReference type="ChEBI" id="CHEBI:64716"/>
        <dbReference type="ChEBI" id="CHEBI:140658"/>
        <dbReference type="EC" id="2.5.1.145"/>
    </reaction>
</comment>
<keyword evidence="5 7" id="KW-1133">Transmembrane helix</keyword>
<dbReference type="RefSeq" id="WP_219053196.1">
    <property type="nucleotide sequence ID" value="NZ_JAHWDP010000005.1"/>
</dbReference>
<evidence type="ECO:0000256" key="5">
    <source>
        <dbReference type="ARBA" id="ARBA00022989"/>
    </source>
</evidence>
<keyword evidence="2 7" id="KW-1003">Cell membrane</keyword>
<evidence type="ECO:0000256" key="1">
    <source>
        <dbReference type="ARBA" id="ARBA00007150"/>
    </source>
</evidence>
<gene>
    <name evidence="7 8" type="primary">lgt</name>
    <name evidence="8" type="ORF">KXJ69_11135</name>
</gene>
<comment type="similarity">
    <text evidence="1 7">Belongs to the Lgt family.</text>
</comment>
<keyword evidence="9" id="KW-1185">Reference proteome</keyword>
<comment type="caution">
    <text evidence="8">The sequence shown here is derived from an EMBL/GenBank/DDBJ whole genome shotgun (WGS) entry which is preliminary data.</text>
</comment>
<protein>
    <recommendedName>
        <fullName evidence="7">Phosphatidylglycerol--prolipoprotein diacylglyceryl transferase</fullName>
        <ecNumber evidence="7">2.5.1.145</ecNumber>
    </recommendedName>
</protein>
<evidence type="ECO:0000313" key="8">
    <source>
        <dbReference type="EMBL" id="MBW2938664.1"/>
    </source>
</evidence>
<evidence type="ECO:0000256" key="2">
    <source>
        <dbReference type="ARBA" id="ARBA00022475"/>
    </source>
</evidence>
<evidence type="ECO:0000313" key="9">
    <source>
        <dbReference type="Proteomes" id="UP001138686"/>
    </source>
</evidence>
<evidence type="ECO:0000256" key="3">
    <source>
        <dbReference type="ARBA" id="ARBA00022679"/>
    </source>
</evidence>
<dbReference type="AlphaFoldDB" id="A0A9X1FQ65"/>
<accession>A0A9X1FQ65</accession>
<comment type="pathway">
    <text evidence="7">Protein modification; lipoprotein biosynthesis (diacylglyceryl transfer).</text>
</comment>
<name>A0A9X1FQ65_9FLAO</name>
<proteinExistence type="inferred from homology"/>
<dbReference type="InterPro" id="IPR001640">
    <property type="entry name" value="Lgt"/>
</dbReference>
<feature type="transmembrane region" description="Helical" evidence="7">
    <location>
        <begin position="20"/>
        <end position="43"/>
    </location>
</feature>
<dbReference type="HAMAP" id="MF_01147">
    <property type="entry name" value="Lgt"/>
    <property type="match status" value="1"/>
</dbReference>
<dbReference type="Pfam" id="PF01790">
    <property type="entry name" value="LGT"/>
    <property type="match status" value="1"/>
</dbReference>
<sequence>MHYLSFTWNPSEGLDLGFYTLHYYSLMFVISFVLGWFIMKVIYKREGIPLEKLDSLFIYMVLAILIGARLGHVIFYQSELFLEDPLSVFLPFETVPEFKFTGFRGLASHGAAIGVIIAMLMYNKKVLKKPILWIFDRIIIPVAAGAIFVRFGNFLNSEIIGHPTGTDYGVVFEKLGEDFPRHPAQLYEAFGYIIVFIILWYVYWKTEKRKQLGYIFGLFLILLWTVRFIAEFFKTSQGGFEDSLGNILSTGQWLSIPFIIAGVYLMMTSSKKMTA</sequence>
<feature type="binding site" evidence="7">
    <location>
        <position position="150"/>
    </location>
    <ligand>
        <name>a 1,2-diacyl-sn-glycero-3-phospho-(1'-sn-glycerol)</name>
        <dbReference type="ChEBI" id="CHEBI:64716"/>
    </ligand>
</feature>
<dbReference type="PANTHER" id="PTHR30589:SF0">
    <property type="entry name" value="PHOSPHATIDYLGLYCEROL--PROLIPOPROTEIN DIACYLGLYCERYL TRANSFERASE"/>
    <property type="match status" value="1"/>
</dbReference>
<dbReference type="Proteomes" id="UP001138686">
    <property type="component" value="Unassembled WGS sequence"/>
</dbReference>
<reference evidence="8" key="1">
    <citation type="submission" date="2021-07" db="EMBL/GenBank/DDBJ databases">
        <title>Aureisphaera sp. CAU 1614 isolated from sea sediment.</title>
        <authorList>
            <person name="Kim W."/>
        </authorList>
    </citation>
    <scope>NUCLEOTIDE SEQUENCE</scope>
    <source>
        <strain evidence="8">CAU 1614</strain>
    </source>
</reference>
<dbReference type="GO" id="GO:0008961">
    <property type="term" value="F:phosphatidylglycerol-prolipoprotein diacylglyceryl transferase activity"/>
    <property type="evidence" value="ECO:0007669"/>
    <property type="project" value="UniProtKB-UniRule"/>
</dbReference>
<comment type="function">
    <text evidence="7">Catalyzes the transfer of the diacylglyceryl group from phosphatidylglycerol to the sulfhydryl group of the N-terminal cysteine of a prolipoprotein, the first step in the formation of mature lipoproteins.</text>
</comment>
<dbReference type="GO" id="GO:0005886">
    <property type="term" value="C:plasma membrane"/>
    <property type="evidence" value="ECO:0007669"/>
    <property type="project" value="UniProtKB-SubCell"/>
</dbReference>
<organism evidence="8 9">
    <name type="scientific">Halomarinibacterium sedimenti</name>
    <dbReference type="NCBI Taxonomy" id="2857106"/>
    <lineage>
        <taxon>Bacteria</taxon>
        <taxon>Pseudomonadati</taxon>
        <taxon>Bacteroidota</taxon>
        <taxon>Flavobacteriia</taxon>
        <taxon>Flavobacteriales</taxon>
        <taxon>Flavobacteriaceae</taxon>
        <taxon>Halomarinibacterium</taxon>
    </lineage>
</organism>
<keyword evidence="6 7" id="KW-0472">Membrane</keyword>
<dbReference type="EMBL" id="JAHWDP010000005">
    <property type="protein sequence ID" value="MBW2938664.1"/>
    <property type="molecule type" value="Genomic_DNA"/>
</dbReference>
<dbReference type="PANTHER" id="PTHR30589">
    <property type="entry name" value="PROLIPOPROTEIN DIACYLGLYCERYL TRANSFERASE"/>
    <property type="match status" value="1"/>
</dbReference>